<dbReference type="AlphaFoldDB" id="A0A314YE02"/>
<gene>
    <name evidence="2" type="ORF">Pyn_11906</name>
</gene>
<sequence length="72" mass="8272">MNWVLATGPKVGLDTTIEPENTTDLDQDLEDMSGRDELPAELIYSARRPVALERLTRGSLQHWLRRRSAPRR</sequence>
<name>A0A314YE02_PRUYE</name>
<reference evidence="2 3" key="1">
    <citation type="submission" date="2018-02" db="EMBL/GenBank/DDBJ databases">
        <title>Draft genome of wild Prunus yedoensis var. nudiflora.</title>
        <authorList>
            <person name="Baek S."/>
            <person name="Kim J.-H."/>
            <person name="Choi K."/>
            <person name="Kim G.-B."/>
            <person name="Cho A."/>
            <person name="Jang H."/>
            <person name="Shin C.-H."/>
            <person name="Yu H.-J."/>
            <person name="Mun J.-H."/>
        </authorList>
    </citation>
    <scope>NUCLEOTIDE SEQUENCE [LARGE SCALE GENOMIC DNA]</scope>
    <source>
        <strain evidence="3">cv. Jeju island</strain>
        <tissue evidence="2">Leaf</tissue>
    </source>
</reference>
<dbReference type="OrthoDB" id="1734839at2759"/>
<evidence type="ECO:0000313" key="2">
    <source>
        <dbReference type="EMBL" id="PQQ03199.1"/>
    </source>
</evidence>
<keyword evidence="3" id="KW-1185">Reference proteome</keyword>
<evidence type="ECO:0000256" key="1">
    <source>
        <dbReference type="SAM" id="MobiDB-lite"/>
    </source>
</evidence>
<feature type="compositionally biased region" description="Acidic residues" evidence="1">
    <location>
        <begin position="21"/>
        <end position="31"/>
    </location>
</feature>
<comment type="caution">
    <text evidence="2">The sequence shown here is derived from an EMBL/GenBank/DDBJ whole genome shotgun (WGS) entry which is preliminary data.</text>
</comment>
<evidence type="ECO:0000313" key="3">
    <source>
        <dbReference type="Proteomes" id="UP000250321"/>
    </source>
</evidence>
<dbReference type="Proteomes" id="UP000250321">
    <property type="component" value="Unassembled WGS sequence"/>
</dbReference>
<organism evidence="2 3">
    <name type="scientific">Prunus yedoensis var. nudiflora</name>
    <dbReference type="NCBI Taxonomy" id="2094558"/>
    <lineage>
        <taxon>Eukaryota</taxon>
        <taxon>Viridiplantae</taxon>
        <taxon>Streptophyta</taxon>
        <taxon>Embryophyta</taxon>
        <taxon>Tracheophyta</taxon>
        <taxon>Spermatophyta</taxon>
        <taxon>Magnoliopsida</taxon>
        <taxon>eudicotyledons</taxon>
        <taxon>Gunneridae</taxon>
        <taxon>Pentapetalae</taxon>
        <taxon>rosids</taxon>
        <taxon>fabids</taxon>
        <taxon>Rosales</taxon>
        <taxon>Rosaceae</taxon>
        <taxon>Amygdaloideae</taxon>
        <taxon>Amygdaleae</taxon>
        <taxon>Prunus</taxon>
    </lineage>
</organism>
<proteinExistence type="predicted"/>
<dbReference type="EMBL" id="PJQY01001371">
    <property type="protein sequence ID" value="PQQ03199.1"/>
    <property type="molecule type" value="Genomic_DNA"/>
</dbReference>
<protein>
    <submittedName>
        <fullName evidence="2">Pentatricopeptide repeat-containing protein</fullName>
    </submittedName>
</protein>
<accession>A0A314YE02</accession>
<feature type="region of interest" description="Disordered" evidence="1">
    <location>
        <begin position="1"/>
        <end position="32"/>
    </location>
</feature>